<feature type="compositionally biased region" description="Basic and acidic residues" evidence="5">
    <location>
        <begin position="563"/>
        <end position="573"/>
    </location>
</feature>
<dbReference type="GO" id="GO:0005886">
    <property type="term" value="C:plasma membrane"/>
    <property type="evidence" value="ECO:0000318"/>
    <property type="project" value="GO_Central"/>
</dbReference>
<evidence type="ECO:0000256" key="7">
    <source>
        <dbReference type="SAM" id="SignalP"/>
    </source>
</evidence>
<dbReference type="PANTHER" id="PTHR15937">
    <property type="entry name" value="TRANSMEMBRANE 7 SUPERFAMILY MEMBER 3"/>
    <property type="match status" value="1"/>
</dbReference>
<dbReference type="AlphaFoldDB" id="A0A7M7P4T6"/>
<evidence type="ECO:0000256" key="2">
    <source>
        <dbReference type="ARBA" id="ARBA00022692"/>
    </source>
</evidence>
<feature type="transmembrane region" description="Helical" evidence="6">
    <location>
        <begin position="295"/>
        <end position="315"/>
    </location>
</feature>
<evidence type="ECO:0000256" key="1">
    <source>
        <dbReference type="ARBA" id="ARBA00004141"/>
    </source>
</evidence>
<dbReference type="KEGG" id="spu:100889649"/>
<keyword evidence="3 6" id="KW-1133">Transmembrane helix</keyword>
<dbReference type="RefSeq" id="XP_030845222.1">
    <property type="nucleotide sequence ID" value="XM_030989362.1"/>
</dbReference>
<evidence type="ECO:0000256" key="5">
    <source>
        <dbReference type="SAM" id="MobiDB-lite"/>
    </source>
</evidence>
<accession>A0A7M7P4T6</accession>
<feature type="transmembrane region" description="Helical" evidence="6">
    <location>
        <begin position="485"/>
        <end position="503"/>
    </location>
</feature>
<evidence type="ECO:0000313" key="10">
    <source>
        <dbReference type="Proteomes" id="UP000007110"/>
    </source>
</evidence>
<evidence type="ECO:0000256" key="4">
    <source>
        <dbReference type="ARBA" id="ARBA00023136"/>
    </source>
</evidence>
<dbReference type="OrthoDB" id="5967337at2759"/>
<dbReference type="Pfam" id="PF25992">
    <property type="entry name" value="Ig_TM7SF3_N"/>
    <property type="match status" value="1"/>
</dbReference>
<dbReference type="InterPro" id="IPR042502">
    <property type="entry name" value="TM7SF3"/>
</dbReference>
<dbReference type="CTD" id="51768"/>
<dbReference type="PANTHER" id="PTHR15937:SF3">
    <property type="entry name" value="TRANSMEMBRANE 7 SUPERFAMILY MEMBER 3"/>
    <property type="match status" value="1"/>
</dbReference>
<dbReference type="Pfam" id="PF13886">
    <property type="entry name" value="TM7S3_TM198"/>
    <property type="match status" value="1"/>
</dbReference>
<proteinExistence type="predicted"/>
<sequence length="573" mass="65132">MKYYWITVLVEFAILGSVLSYGEDCRNSADHLQIIADEFTLYNVSTSRPNFICTNMSLPSMNTTYSSVLIQYHVWNSNLTASLYYTPRREYAIRGDHIGLLWRMNSYQQDVQSYVALTEPNMTATEALILYTPLNSSVPVPGSCNMETNPELNPNLNIHYQVENVLINVTFSLANVGFDKNPPDCDSSAPKRSVLRYDFYIMFIPWNMYSKDSLFGELKKMMTVEGIMKHGRKIHMFGKNDKLELRLAMFNGRGVILNTIVRNSITGAMSPYIPRVTYACGNSHGSLCYGRVQPLYGIVFAAAMIIGAVMCFTGHHFFHAELLFFGYLPFCLFSIMILSANTSLSQPVILAMALVFGIPGGLMWVALWWRWGYVLPIMMWVSLTLGFLLSAIVFFTPFGNLNVWYRSLAYGMAYMCGVMIVPVILIVFTKLLSMLACAAWGSYLVIAAISYYSGGVLHYIVLNVIHRSYIPGYSEAYVIVPMNPVDYFLIGVWFVLIVAGVLVQRRLTRGRRDFPLCGFKERLLKRNHEKALRNRTRFEDRERQAQRPMEDPTATLNAAEMNDNDRDPLIVVD</sequence>
<reference evidence="9" key="2">
    <citation type="submission" date="2021-01" db="UniProtKB">
        <authorList>
            <consortium name="EnsemblMetazoa"/>
        </authorList>
    </citation>
    <scope>IDENTIFICATION</scope>
</reference>
<dbReference type="EnsemblMetazoa" id="XM_030989362">
    <property type="protein sequence ID" value="XP_030845222"/>
    <property type="gene ID" value="LOC100889649"/>
</dbReference>
<feature type="transmembrane region" description="Helical" evidence="6">
    <location>
        <begin position="408"/>
        <end position="428"/>
    </location>
</feature>
<feature type="signal peptide" evidence="7">
    <location>
        <begin position="1"/>
        <end position="20"/>
    </location>
</feature>
<evidence type="ECO:0000259" key="8">
    <source>
        <dbReference type="Pfam" id="PF13886"/>
    </source>
</evidence>
<dbReference type="GeneID" id="100889649"/>
<keyword evidence="10" id="KW-1185">Reference proteome</keyword>
<feature type="chain" id="PRO_5029616367" description="TM7S3/TM198-like domain-containing protein" evidence="7">
    <location>
        <begin position="21"/>
        <end position="573"/>
    </location>
</feature>
<dbReference type="InParanoid" id="A0A7M7P4T6"/>
<name>A0A7M7P4T6_STRPU</name>
<evidence type="ECO:0000256" key="3">
    <source>
        <dbReference type="ARBA" id="ARBA00022989"/>
    </source>
</evidence>
<dbReference type="OMA" id="NVKPATC"/>
<feature type="transmembrane region" description="Helical" evidence="6">
    <location>
        <begin position="374"/>
        <end position="396"/>
    </location>
</feature>
<evidence type="ECO:0000256" key="6">
    <source>
        <dbReference type="SAM" id="Phobius"/>
    </source>
</evidence>
<keyword evidence="2 6" id="KW-0812">Transmembrane</keyword>
<feature type="transmembrane region" description="Helical" evidence="6">
    <location>
        <begin position="348"/>
        <end position="367"/>
    </location>
</feature>
<feature type="domain" description="TM7S3/TM198-like" evidence="8">
    <location>
        <begin position="301"/>
        <end position="504"/>
    </location>
</feature>
<evidence type="ECO:0000313" key="9">
    <source>
        <dbReference type="EnsemblMetazoa" id="XP_030845222"/>
    </source>
</evidence>
<reference evidence="10" key="1">
    <citation type="submission" date="2015-02" db="EMBL/GenBank/DDBJ databases">
        <title>Genome sequencing for Strongylocentrotus purpuratus.</title>
        <authorList>
            <person name="Murali S."/>
            <person name="Liu Y."/>
            <person name="Vee V."/>
            <person name="English A."/>
            <person name="Wang M."/>
            <person name="Skinner E."/>
            <person name="Han Y."/>
            <person name="Muzny D.M."/>
            <person name="Worley K.C."/>
            <person name="Gibbs R.A."/>
        </authorList>
    </citation>
    <scope>NUCLEOTIDE SEQUENCE</scope>
</reference>
<dbReference type="Proteomes" id="UP000007110">
    <property type="component" value="Unassembled WGS sequence"/>
</dbReference>
<keyword evidence="4 6" id="KW-0472">Membrane</keyword>
<feature type="transmembrane region" description="Helical" evidence="6">
    <location>
        <begin position="322"/>
        <end position="342"/>
    </location>
</feature>
<feature type="compositionally biased region" description="Basic and acidic residues" evidence="5">
    <location>
        <begin position="535"/>
        <end position="550"/>
    </location>
</feature>
<feature type="transmembrane region" description="Helical" evidence="6">
    <location>
        <begin position="440"/>
        <end position="465"/>
    </location>
</feature>
<dbReference type="InterPro" id="IPR025256">
    <property type="entry name" value="TM7S3/TM198-like_dom"/>
</dbReference>
<dbReference type="GO" id="GO:0043069">
    <property type="term" value="P:negative regulation of programmed cell death"/>
    <property type="evidence" value="ECO:0000318"/>
    <property type="project" value="GO_Central"/>
</dbReference>
<dbReference type="FunCoup" id="A0A7M7P4T6">
    <property type="interactions" value="686"/>
</dbReference>
<protein>
    <recommendedName>
        <fullName evidence="8">TM7S3/TM198-like domain-containing protein</fullName>
    </recommendedName>
</protein>
<comment type="subcellular location">
    <subcellularLocation>
        <location evidence="1">Membrane</location>
        <topology evidence="1">Multi-pass membrane protein</topology>
    </subcellularLocation>
</comment>
<organism evidence="9 10">
    <name type="scientific">Strongylocentrotus purpuratus</name>
    <name type="common">Purple sea urchin</name>
    <dbReference type="NCBI Taxonomy" id="7668"/>
    <lineage>
        <taxon>Eukaryota</taxon>
        <taxon>Metazoa</taxon>
        <taxon>Echinodermata</taxon>
        <taxon>Eleutherozoa</taxon>
        <taxon>Echinozoa</taxon>
        <taxon>Echinoidea</taxon>
        <taxon>Euechinoidea</taxon>
        <taxon>Echinacea</taxon>
        <taxon>Camarodonta</taxon>
        <taxon>Echinidea</taxon>
        <taxon>Strongylocentrotidae</taxon>
        <taxon>Strongylocentrotus</taxon>
    </lineage>
</organism>
<feature type="region of interest" description="Disordered" evidence="5">
    <location>
        <begin position="535"/>
        <end position="573"/>
    </location>
</feature>
<keyword evidence="7" id="KW-0732">Signal</keyword>